<sequence>MGCYYSFSERRRRVHN</sequence>
<proteinExistence type="predicted"/>
<evidence type="ECO:0000313" key="1">
    <source>
        <dbReference type="EMBL" id="JAH78577.1"/>
    </source>
</evidence>
<protein>
    <submittedName>
        <fullName evidence="1">Uncharacterized protein</fullName>
    </submittedName>
</protein>
<reference evidence="1" key="2">
    <citation type="journal article" date="2015" name="Fish Shellfish Immunol.">
        <title>Early steps in the European eel (Anguilla anguilla)-Vibrio vulnificus interaction in the gills: Role of the RtxA13 toxin.</title>
        <authorList>
            <person name="Callol A."/>
            <person name="Pajuelo D."/>
            <person name="Ebbesson L."/>
            <person name="Teles M."/>
            <person name="MacKenzie S."/>
            <person name="Amaro C."/>
        </authorList>
    </citation>
    <scope>NUCLEOTIDE SEQUENCE</scope>
</reference>
<dbReference type="AlphaFoldDB" id="A0A0E9VKI6"/>
<reference evidence="1" key="1">
    <citation type="submission" date="2014-11" db="EMBL/GenBank/DDBJ databases">
        <authorList>
            <person name="Amaro Gonzalez C."/>
        </authorList>
    </citation>
    <scope>NUCLEOTIDE SEQUENCE</scope>
</reference>
<accession>A0A0E9VKI6</accession>
<organism evidence="1">
    <name type="scientific">Anguilla anguilla</name>
    <name type="common">European freshwater eel</name>
    <name type="synonym">Muraena anguilla</name>
    <dbReference type="NCBI Taxonomy" id="7936"/>
    <lineage>
        <taxon>Eukaryota</taxon>
        <taxon>Metazoa</taxon>
        <taxon>Chordata</taxon>
        <taxon>Craniata</taxon>
        <taxon>Vertebrata</taxon>
        <taxon>Euteleostomi</taxon>
        <taxon>Actinopterygii</taxon>
        <taxon>Neopterygii</taxon>
        <taxon>Teleostei</taxon>
        <taxon>Anguilliformes</taxon>
        <taxon>Anguillidae</taxon>
        <taxon>Anguilla</taxon>
    </lineage>
</organism>
<name>A0A0E9VKI6_ANGAN</name>
<dbReference type="EMBL" id="GBXM01030000">
    <property type="protein sequence ID" value="JAH78577.1"/>
    <property type="molecule type" value="Transcribed_RNA"/>
</dbReference>